<dbReference type="SMART" id="SM00256">
    <property type="entry name" value="FBOX"/>
    <property type="match status" value="3"/>
</dbReference>
<accession>A0A9J5WJQ2</accession>
<dbReference type="SUPFAM" id="SSF81383">
    <property type="entry name" value="F-box domain"/>
    <property type="match status" value="2"/>
</dbReference>
<dbReference type="OrthoDB" id="1270434at2759"/>
<dbReference type="Pfam" id="PF03478">
    <property type="entry name" value="Beta-prop_KIB1-4"/>
    <property type="match status" value="2"/>
</dbReference>
<keyword evidence="3" id="KW-1185">Reference proteome</keyword>
<reference evidence="2 3" key="1">
    <citation type="submission" date="2020-09" db="EMBL/GenBank/DDBJ databases">
        <title>De no assembly of potato wild relative species, Solanum commersonii.</title>
        <authorList>
            <person name="Cho K."/>
        </authorList>
    </citation>
    <scope>NUCLEOTIDE SEQUENCE [LARGE SCALE GENOMIC DNA]</scope>
    <source>
        <strain evidence="2">LZ3.2</strain>
        <tissue evidence="2">Leaf</tissue>
    </source>
</reference>
<feature type="non-terminal residue" evidence="2">
    <location>
        <position position="1"/>
    </location>
</feature>
<feature type="domain" description="F-box" evidence="1">
    <location>
        <begin position="551"/>
        <end position="591"/>
    </location>
</feature>
<dbReference type="Gene3D" id="1.20.1280.50">
    <property type="match status" value="2"/>
</dbReference>
<dbReference type="Proteomes" id="UP000824120">
    <property type="component" value="Chromosome 11"/>
</dbReference>
<proteinExistence type="predicted"/>
<dbReference type="InterPro" id="IPR001810">
    <property type="entry name" value="F-box_dom"/>
</dbReference>
<organism evidence="2 3">
    <name type="scientific">Solanum commersonii</name>
    <name type="common">Commerson's wild potato</name>
    <name type="synonym">Commerson's nightshade</name>
    <dbReference type="NCBI Taxonomy" id="4109"/>
    <lineage>
        <taxon>Eukaryota</taxon>
        <taxon>Viridiplantae</taxon>
        <taxon>Streptophyta</taxon>
        <taxon>Embryophyta</taxon>
        <taxon>Tracheophyta</taxon>
        <taxon>Spermatophyta</taxon>
        <taxon>Magnoliopsida</taxon>
        <taxon>eudicotyledons</taxon>
        <taxon>Gunneridae</taxon>
        <taxon>Pentapetalae</taxon>
        <taxon>asterids</taxon>
        <taxon>lamiids</taxon>
        <taxon>Solanales</taxon>
        <taxon>Solanaceae</taxon>
        <taxon>Solanoideae</taxon>
        <taxon>Solaneae</taxon>
        <taxon>Solanum</taxon>
    </lineage>
</organism>
<gene>
    <name evidence="2" type="ORF">H5410_055382</name>
</gene>
<evidence type="ECO:0000313" key="2">
    <source>
        <dbReference type="EMBL" id="KAG5575248.1"/>
    </source>
</evidence>
<dbReference type="PANTHER" id="PTHR47123">
    <property type="entry name" value="F-BOX PROTEIN SKIP23"/>
    <property type="match status" value="1"/>
</dbReference>
<protein>
    <recommendedName>
        <fullName evidence="1">F-box domain-containing protein</fullName>
    </recommendedName>
</protein>
<sequence length="888" mass="101926">MEAMAPWSDLPKELVERISKFVNSHIDILRIRAVCSSWRSAFSPNFKIPKPQFPIKLPYKLPFPHEPMFWTTDLKSHCYLIESTVYLFQLPHPPHTGWLVKILKTAYEGVKILNPLTNRVIDDLPDKKLNLLDLRVSQVCKFYHVHWVLDYHSHCLLGYDLFNKILPIWNNQTNQFSVMATSIFDHLLCFKSGDDKWTTLKDPTSKIVNISVYKGNFYVVDTYGETIMYDPFSFNETNVSSNVKGLSSSIFNGWGTKKRLVESGGELFLIDMFLDTDVKTEVHGSQPSWNCPKEIKVYRLDEEQHEWIAVHALGDQIFFAGDDCCFSVSSSDFGDQCRGNCIYYENGGIIVDILGELLPERENYDDDFEDDCVCGVSCRYPFEDEDPILIDIKDYMVITQVSLPYKMVNLVHCYSSSNMQIFSGHLHLGFILTIRQLLQTLITKISRCFDSHIDNLRICALCNSWRSALPSNLKIPKSLSPVKLPIPNNMTRNYYEKSQFYLIQAVCPPKYYAYAIEDYLVCGLSKEVKLRYKGLHGHHTGESKMASWSDLPKEIVEKISESLDSHIDITRFRAVCNSWRSAISPNFKISKSLFPIKLPLPKITMTQDFHKESEFYLIENGKLRILNLLTNTVFKGFPDKKLNSLDFRLSQVFKSYHVQWILKPYARECELQIVGDFYAVDTYGETIMYDPSSFNETNVSSHAKGLSSSIFNGWGSKKRLVESGGELFLVDMFLDTDVKTELHGSQPSWKCPKEIKIYRLDEEQHEWIAVHTLGDRIFFAGDDCCFSVSSSDFGDQCRGNCIYYVNGGIPVNILGNDLSEEVKLRYKGLHGQHTGIITLQDGKLGSLISFLEYADIFWPPSSWLYTGDRAALQTLITNFTPQMLPFLY</sequence>
<dbReference type="InterPro" id="IPR051304">
    <property type="entry name" value="SCF_F-box_domain"/>
</dbReference>
<dbReference type="EMBL" id="JACXVP010000011">
    <property type="protein sequence ID" value="KAG5575248.1"/>
    <property type="molecule type" value="Genomic_DNA"/>
</dbReference>
<feature type="domain" description="F-box" evidence="1">
    <location>
        <begin position="437"/>
        <end position="478"/>
    </location>
</feature>
<feature type="domain" description="F-box" evidence="1">
    <location>
        <begin position="10"/>
        <end position="50"/>
    </location>
</feature>
<dbReference type="InterPro" id="IPR005174">
    <property type="entry name" value="KIB1-4_b-propeller"/>
</dbReference>
<dbReference type="InterPro" id="IPR036047">
    <property type="entry name" value="F-box-like_dom_sf"/>
</dbReference>
<dbReference type="PANTHER" id="PTHR47123:SF12">
    <property type="entry name" value="F-BOX DOMAIN-CONTAINING PROTEIN"/>
    <property type="match status" value="1"/>
</dbReference>
<evidence type="ECO:0000259" key="1">
    <source>
        <dbReference type="SMART" id="SM00256"/>
    </source>
</evidence>
<evidence type="ECO:0000313" key="3">
    <source>
        <dbReference type="Proteomes" id="UP000824120"/>
    </source>
</evidence>
<dbReference type="Pfam" id="PF00646">
    <property type="entry name" value="F-box"/>
    <property type="match status" value="2"/>
</dbReference>
<comment type="caution">
    <text evidence="2">The sequence shown here is derived from an EMBL/GenBank/DDBJ whole genome shotgun (WGS) entry which is preliminary data.</text>
</comment>
<dbReference type="AlphaFoldDB" id="A0A9J5WJQ2"/>
<name>A0A9J5WJQ2_SOLCO</name>